<evidence type="ECO:0000313" key="8">
    <source>
        <dbReference type="EMBL" id="VTR92586.1"/>
    </source>
</evidence>
<feature type="transmembrane region" description="Helical" evidence="7">
    <location>
        <begin position="39"/>
        <end position="60"/>
    </location>
</feature>
<feature type="transmembrane region" description="Helical" evidence="7">
    <location>
        <begin position="182"/>
        <end position="201"/>
    </location>
</feature>
<evidence type="ECO:0000256" key="1">
    <source>
        <dbReference type="ARBA" id="ARBA00004141"/>
    </source>
</evidence>
<dbReference type="PANTHER" id="PTHR30188:SF4">
    <property type="entry name" value="PROTEIN TRIGALACTOSYLDIACYLGLYCEROL 1, CHLOROPLASTIC"/>
    <property type="match status" value="1"/>
</dbReference>
<evidence type="ECO:0000313" key="9">
    <source>
        <dbReference type="Proteomes" id="UP000464178"/>
    </source>
</evidence>
<dbReference type="KEGG" id="gms:SOIL9_51280"/>
<dbReference type="NCBIfam" id="TIGR00056">
    <property type="entry name" value="MlaE family lipid ABC transporter permease subunit"/>
    <property type="match status" value="1"/>
</dbReference>
<evidence type="ECO:0000256" key="7">
    <source>
        <dbReference type="RuleBase" id="RU362044"/>
    </source>
</evidence>
<keyword evidence="9" id="KW-1185">Reference proteome</keyword>
<feature type="transmembrane region" description="Helical" evidence="7">
    <location>
        <begin position="222"/>
        <end position="247"/>
    </location>
</feature>
<evidence type="ECO:0008006" key="10">
    <source>
        <dbReference type="Google" id="ProtNLM"/>
    </source>
</evidence>
<dbReference type="AlphaFoldDB" id="A0A6P2CW11"/>
<keyword evidence="5 7" id="KW-1133">Transmembrane helix</keyword>
<dbReference type="GO" id="GO:0043190">
    <property type="term" value="C:ATP-binding cassette (ABC) transporter complex"/>
    <property type="evidence" value="ECO:0007669"/>
    <property type="project" value="InterPro"/>
</dbReference>
<dbReference type="GO" id="GO:0005548">
    <property type="term" value="F:phospholipid transporter activity"/>
    <property type="evidence" value="ECO:0007669"/>
    <property type="project" value="TreeGrafter"/>
</dbReference>
<reference evidence="8 9" key="1">
    <citation type="submission" date="2019-05" db="EMBL/GenBank/DDBJ databases">
        <authorList>
            <consortium name="Science for Life Laboratories"/>
        </authorList>
    </citation>
    <scope>NUCLEOTIDE SEQUENCE [LARGE SCALE GENOMIC DNA]</scope>
    <source>
        <strain evidence="8">Soil9</strain>
    </source>
</reference>
<feature type="transmembrane region" description="Helical" evidence="7">
    <location>
        <begin position="132"/>
        <end position="162"/>
    </location>
</feature>
<comment type="caution">
    <text evidence="7">Lacks conserved residue(s) required for the propagation of feature annotation.</text>
</comment>
<organism evidence="8 9">
    <name type="scientific">Gemmata massiliana</name>
    <dbReference type="NCBI Taxonomy" id="1210884"/>
    <lineage>
        <taxon>Bacteria</taxon>
        <taxon>Pseudomonadati</taxon>
        <taxon>Planctomycetota</taxon>
        <taxon>Planctomycetia</taxon>
        <taxon>Gemmatales</taxon>
        <taxon>Gemmataceae</taxon>
        <taxon>Gemmata</taxon>
    </lineage>
</organism>
<evidence type="ECO:0000256" key="3">
    <source>
        <dbReference type="ARBA" id="ARBA00022448"/>
    </source>
</evidence>
<evidence type="ECO:0000256" key="4">
    <source>
        <dbReference type="ARBA" id="ARBA00022692"/>
    </source>
</evidence>
<protein>
    <recommendedName>
        <fullName evidence="10">ABC transporter permease</fullName>
    </recommendedName>
</protein>
<dbReference type="EMBL" id="LR593886">
    <property type="protein sequence ID" value="VTR92586.1"/>
    <property type="molecule type" value="Genomic_DNA"/>
</dbReference>
<keyword evidence="3" id="KW-0813">Transport</keyword>
<keyword evidence="6 7" id="KW-0472">Membrane</keyword>
<dbReference type="PANTHER" id="PTHR30188">
    <property type="entry name" value="ABC TRANSPORTER PERMEASE PROTEIN-RELATED"/>
    <property type="match status" value="1"/>
</dbReference>
<evidence type="ECO:0000256" key="6">
    <source>
        <dbReference type="ARBA" id="ARBA00023136"/>
    </source>
</evidence>
<sequence length="256" mass="27439">MIAFGDWWLFSLRAVKGIAQRAFGSRDFLRLSVEVGTNSVSVVAITGMFIGMVLAVQAYGQFHTIGLETSLGAVIHISVVRELGPVLAAVMLAGRVGSAMAAELATMRVTEQLDALACLGVDPVKYLAGPRLLAALFLLPLLTVLADVMGLLGSSLICLHVYNIDSFHYWRHTREFVKVWDVMVGLGKAFVFGGVLSLIACHRGFNSRPGAEGVGRAATEAFVVAFVAILMIDFVLAMLANTVYALVWPPTNAKVV</sequence>
<accession>A0A6P2CW11</accession>
<comment type="similarity">
    <text evidence="2 7">Belongs to the MlaE permease family.</text>
</comment>
<name>A0A6P2CW11_9BACT</name>
<dbReference type="Proteomes" id="UP000464178">
    <property type="component" value="Chromosome"/>
</dbReference>
<proteinExistence type="inferred from homology"/>
<dbReference type="InterPro" id="IPR030802">
    <property type="entry name" value="Permease_MalE"/>
</dbReference>
<evidence type="ECO:0000256" key="2">
    <source>
        <dbReference type="ARBA" id="ARBA00007556"/>
    </source>
</evidence>
<dbReference type="Pfam" id="PF02405">
    <property type="entry name" value="MlaE"/>
    <property type="match status" value="1"/>
</dbReference>
<gene>
    <name evidence="8" type="ORF">SOIL9_51280</name>
</gene>
<dbReference type="InterPro" id="IPR003453">
    <property type="entry name" value="ABC_MlaE_roteobac"/>
</dbReference>
<evidence type="ECO:0000256" key="5">
    <source>
        <dbReference type="ARBA" id="ARBA00022989"/>
    </source>
</evidence>
<comment type="subcellular location">
    <subcellularLocation>
        <location evidence="1">Membrane</location>
        <topology evidence="1">Multi-pass membrane protein</topology>
    </subcellularLocation>
</comment>
<keyword evidence="4 7" id="KW-0812">Transmembrane</keyword>